<dbReference type="GO" id="GO:0031966">
    <property type="term" value="C:mitochondrial membrane"/>
    <property type="evidence" value="ECO:0007669"/>
    <property type="project" value="UniProtKB-SubCell"/>
</dbReference>
<proteinExistence type="inferred from homology"/>
<keyword evidence="13 16" id="KW-0472">Membrane</keyword>
<comment type="subcellular location">
    <subcellularLocation>
        <location evidence="1">Mitochondrion membrane</location>
        <topology evidence="1">Multi-pass membrane protein</topology>
    </subcellularLocation>
</comment>
<evidence type="ECO:0000256" key="1">
    <source>
        <dbReference type="ARBA" id="ARBA00004225"/>
    </source>
</evidence>
<evidence type="ECO:0000256" key="4">
    <source>
        <dbReference type="ARBA" id="ARBA00021095"/>
    </source>
</evidence>
<evidence type="ECO:0000256" key="15">
    <source>
        <dbReference type="ARBA" id="ARBA00049551"/>
    </source>
</evidence>
<feature type="transmembrane region" description="Helical" evidence="16">
    <location>
        <begin position="50"/>
        <end position="71"/>
    </location>
</feature>
<keyword evidence="7 16" id="KW-0812">Transmembrane</keyword>
<keyword evidence="8" id="KW-1278">Translocase</keyword>
<keyword evidence="10 16" id="KW-1133">Transmembrane helix</keyword>
<keyword evidence="12 17" id="KW-0496">Mitochondrion</keyword>
<feature type="transmembrane region" description="Helical" evidence="16">
    <location>
        <begin position="132"/>
        <end position="150"/>
    </location>
</feature>
<evidence type="ECO:0000256" key="13">
    <source>
        <dbReference type="ARBA" id="ARBA00023136"/>
    </source>
</evidence>
<keyword evidence="6" id="KW-0679">Respiratory chain</keyword>
<evidence type="ECO:0000256" key="10">
    <source>
        <dbReference type="ARBA" id="ARBA00022989"/>
    </source>
</evidence>
<dbReference type="GO" id="GO:0008137">
    <property type="term" value="F:NADH dehydrogenase (ubiquinone) activity"/>
    <property type="evidence" value="ECO:0007669"/>
    <property type="project" value="UniProtKB-EC"/>
</dbReference>
<reference evidence="17" key="1">
    <citation type="submission" date="2021-11" db="EMBL/GenBank/DDBJ databases">
        <title>the complete mitochondrial genome sequence of Portunion sp. isolate SK1.</title>
        <authorList>
            <person name="Qiao Y."/>
        </authorList>
    </citation>
    <scope>NUCLEOTIDE SEQUENCE</scope>
    <source>
        <strain evidence="17">SK1</strain>
    </source>
</reference>
<dbReference type="EMBL" id="OL677861">
    <property type="protein sequence ID" value="UXX49950.1"/>
    <property type="molecule type" value="Genomic_DNA"/>
</dbReference>
<sequence length="160" mass="17334">MLEALVFSVMLSMSAVMILEKSPLFLMMSLVGTSLVMGASIVIIAGGVWLSYALILVFLGGMLVIFLYLTSLVPKEKYAGKEVLKKLSTGLMLLFFVIMLKKSGKFESVSVFGDSSEDFFKSLFLLQEGVSYFYLAGVLLVALVVCSNLSSKSQGALQAK</sequence>
<accession>A0A977TPR4</accession>
<keyword evidence="9" id="KW-0249">Electron transport</keyword>
<evidence type="ECO:0000256" key="5">
    <source>
        <dbReference type="ARBA" id="ARBA00022448"/>
    </source>
</evidence>
<evidence type="ECO:0000313" key="17">
    <source>
        <dbReference type="EMBL" id="UXX49950.1"/>
    </source>
</evidence>
<gene>
    <name evidence="17" type="primary">nad6</name>
</gene>
<feature type="transmembrane region" description="Helical" evidence="16">
    <location>
        <begin position="24"/>
        <end position="44"/>
    </location>
</feature>
<evidence type="ECO:0000256" key="9">
    <source>
        <dbReference type="ARBA" id="ARBA00022982"/>
    </source>
</evidence>
<dbReference type="EC" id="7.1.1.2" evidence="3"/>
<dbReference type="PANTHER" id="PTHR11435">
    <property type="entry name" value="NADH UBIQUINONE OXIDOREDUCTASE SUBUNIT ND6"/>
    <property type="match status" value="1"/>
</dbReference>
<dbReference type="PANTHER" id="PTHR11435:SF1">
    <property type="entry name" value="NADH-UBIQUINONE OXIDOREDUCTASE CHAIN 6"/>
    <property type="match status" value="1"/>
</dbReference>
<keyword evidence="5" id="KW-0813">Transport</keyword>
<name>A0A977TPR4_9CRUS</name>
<evidence type="ECO:0000256" key="11">
    <source>
        <dbReference type="ARBA" id="ARBA00023027"/>
    </source>
</evidence>
<dbReference type="InterPro" id="IPR050269">
    <property type="entry name" value="ComplexI_Subunit6"/>
</dbReference>
<evidence type="ECO:0000256" key="8">
    <source>
        <dbReference type="ARBA" id="ARBA00022967"/>
    </source>
</evidence>
<evidence type="ECO:0000256" key="12">
    <source>
        <dbReference type="ARBA" id="ARBA00023128"/>
    </source>
</evidence>
<evidence type="ECO:0000256" key="7">
    <source>
        <dbReference type="ARBA" id="ARBA00022692"/>
    </source>
</evidence>
<evidence type="ECO:0000256" key="3">
    <source>
        <dbReference type="ARBA" id="ARBA00012944"/>
    </source>
</evidence>
<comment type="catalytic activity">
    <reaction evidence="15">
        <text>a ubiquinone + NADH + 5 H(+)(in) = a ubiquinol + NAD(+) + 4 H(+)(out)</text>
        <dbReference type="Rhea" id="RHEA:29091"/>
        <dbReference type="Rhea" id="RHEA-COMP:9565"/>
        <dbReference type="Rhea" id="RHEA-COMP:9566"/>
        <dbReference type="ChEBI" id="CHEBI:15378"/>
        <dbReference type="ChEBI" id="CHEBI:16389"/>
        <dbReference type="ChEBI" id="CHEBI:17976"/>
        <dbReference type="ChEBI" id="CHEBI:57540"/>
        <dbReference type="ChEBI" id="CHEBI:57945"/>
        <dbReference type="EC" id="7.1.1.2"/>
    </reaction>
</comment>
<protein>
    <recommendedName>
        <fullName evidence="4">NADH-ubiquinone oxidoreductase chain 6</fullName>
        <ecNumber evidence="3">7.1.1.2</ecNumber>
    </recommendedName>
    <alternativeName>
        <fullName evidence="14">NADH dehydrogenase subunit 6</fullName>
    </alternativeName>
</protein>
<evidence type="ECO:0000256" key="14">
    <source>
        <dbReference type="ARBA" id="ARBA00031019"/>
    </source>
</evidence>
<keyword evidence="11" id="KW-0520">NAD</keyword>
<evidence type="ECO:0000256" key="2">
    <source>
        <dbReference type="ARBA" id="ARBA00005698"/>
    </source>
</evidence>
<feature type="transmembrane region" description="Helical" evidence="16">
    <location>
        <begin position="83"/>
        <end position="100"/>
    </location>
</feature>
<evidence type="ECO:0000256" key="6">
    <source>
        <dbReference type="ARBA" id="ARBA00022660"/>
    </source>
</evidence>
<evidence type="ECO:0000256" key="16">
    <source>
        <dbReference type="SAM" id="Phobius"/>
    </source>
</evidence>
<comment type="similarity">
    <text evidence="2">Belongs to the complex I subunit 6 family.</text>
</comment>
<organism evidence="17">
    <name type="scientific">Portunion sp</name>
    <dbReference type="NCBI Taxonomy" id="2932407"/>
    <lineage>
        <taxon>Eukaryota</taxon>
        <taxon>Metazoa</taxon>
        <taxon>Ecdysozoa</taxon>
        <taxon>Arthropoda</taxon>
        <taxon>Crustacea</taxon>
        <taxon>Multicrustacea</taxon>
        <taxon>Malacostraca</taxon>
        <taxon>Eumalacostraca</taxon>
        <taxon>Peracarida</taxon>
        <taxon>Isopoda</taxon>
        <taxon>Epicaridea</taxon>
        <taxon>Bopyridoidea</taxon>
        <taxon>Entoniscidae</taxon>
        <taxon>Portunion</taxon>
    </lineage>
</organism>
<dbReference type="AlphaFoldDB" id="A0A977TPR4"/>
<geneLocation type="mitochondrion" evidence="17"/>